<dbReference type="InterPro" id="IPR002155">
    <property type="entry name" value="Thiolase"/>
</dbReference>
<dbReference type="InterPro" id="IPR020610">
    <property type="entry name" value="Thiolase_AS"/>
</dbReference>
<dbReference type="PROSITE" id="PS00099">
    <property type="entry name" value="THIOLASE_3"/>
    <property type="match status" value="1"/>
</dbReference>
<accession>A0ABW1UMB3</accession>
<comment type="caution">
    <text evidence="8">The sequence shown here is derived from an EMBL/GenBank/DDBJ whole genome shotgun (WGS) entry which is preliminary data.</text>
</comment>
<evidence type="ECO:0000259" key="7">
    <source>
        <dbReference type="Pfam" id="PF02803"/>
    </source>
</evidence>
<dbReference type="InterPro" id="IPR020616">
    <property type="entry name" value="Thiolase_N"/>
</dbReference>
<dbReference type="Pfam" id="PF00108">
    <property type="entry name" value="Thiolase_N"/>
    <property type="match status" value="1"/>
</dbReference>
<dbReference type="InterPro" id="IPR020613">
    <property type="entry name" value="Thiolase_CS"/>
</dbReference>
<keyword evidence="9" id="KW-1185">Reference proteome</keyword>
<dbReference type="PANTHER" id="PTHR18919:SF151">
    <property type="entry name" value="BLR2427 PROTEIN"/>
    <property type="match status" value="1"/>
</dbReference>
<evidence type="ECO:0000256" key="2">
    <source>
        <dbReference type="ARBA" id="ARBA00022679"/>
    </source>
</evidence>
<dbReference type="InterPro" id="IPR020615">
    <property type="entry name" value="Thiolase_acyl_enz_int_AS"/>
</dbReference>
<evidence type="ECO:0000256" key="1">
    <source>
        <dbReference type="ARBA" id="ARBA00010982"/>
    </source>
</evidence>
<dbReference type="InterPro" id="IPR020617">
    <property type="entry name" value="Thiolase_C"/>
</dbReference>
<keyword evidence="3 5" id="KW-0012">Acyltransferase</keyword>
<evidence type="ECO:0000259" key="6">
    <source>
        <dbReference type="Pfam" id="PF00108"/>
    </source>
</evidence>
<dbReference type="RefSeq" id="WP_164511053.1">
    <property type="nucleotide sequence ID" value="NZ_JBHSSM010000005.1"/>
</dbReference>
<protein>
    <recommendedName>
        <fullName evidence="4">Acetoacetyl-CoA thiolase</fullName>
    </recommendedName>
</protein>
<dbReference type="GO" id="GO:0016746">
    <property type="term" value="F:acyltransferase activity"/>
    <property type="evidence" value="ECO:0007669"/>
    <property type="project" value="UniProtKB-KW"/>
</dbReference>
<dbReference type="PROSITE" id="PS00098">
    <property type="entry name" value="THIOLASE_1"/>
    <property type="match status" value="1"/>
</dbReference>
<gene>
    <name evidence="8" type="ORF">ACFQHW_01220</name>
</gene>
<dbReference type="PROSITE" id="PS00737">
    <property type="entry name" value="THIOLASE_2"/>
    <property type="match status" value="1"/>
</dbReference>
<keyword evidence="2 5" id="KW-0808">Transferase</keyword>
<dbReference type="PANTHER" id="PTHR18919">
    <property type="entry name" value="ACETYL-COA C-ACYLTRANSFERASE"/>
    <property type="match status" value="1"/>
</dbReference>
<sequence length="389" mass="40135">MERVVIIAAKRTAIGKFGGQFRTLSAVDLGVACLKGLLAAVPGGAAQVDQVLLGNVLSAGLGQNPARLVAQQAGLAPQVTATTVNDVCGSSLKALRFAQLTLAAGVARAIVVGGIESMSQAPFLLARPEKRQPVDRAGALTDSLFHDGLTDTLTEQAMGAQVEAMAQEQGITRAQQDQYAVLSHEKAAAATAAGRFQEEIVPVTVGDQAVTRDESIRPQTTLAALAQLPAAFAPAGTITAGNSSPLNDGASMVFLTTEREAQAQNWPIAAYLGEFSEVGAPSPQFGTTPIAAVQAVLAQARLPLAAIDVVELNEAFAAQALAVQTALQIPAAKLNPTGGALALGHPLAASGTRLVTTLLSEMRRRDLRNGLVTLCIGGGQGIAWRLYRE</sequence>
<evidence type="ECO:0000256" key="3">
    <source>
        <dbReference type="ARBA" id="ARBA00023315"/>
    </source>
</evidence>
<dbReference type="SUPFAM" id="SSF53901">
    <property type="entry name" value="Thiolase-like"/>
    <property type="match status" value="2"/>
</dbReference>
<evidence type="ECO:0000313" key="8">
    <source>
        <dbReference type="EMBL" id="MFC6314191.1"/>
    </source>
</evidence>
<comment type="similarity">
    <text evidence="1 5">Belongs to the thiolase-like superfamily. Thiolase family.</text>
</comment>
<dbReference type="PIRSF" id="PIRSF000429">
    <property type="entry name" value="Ac-CoA_Ac_transf"/>
    <property type="match status" value="1"/>
</dbReference>
<reference evidence="9" key="1">
    <citation type="journal article" date="2019" name="Int. J. Syst. Evol. Microbiol.">
        <title>The Global Catalogue of Microorganisms (GCM) 10K type strain sequencing project: providing services to taxonomists for standard genome sequencing and annotation.</title>
        <authorList>
            <consortium name="The Broad Institute Genomics Platform"/>
            <consortium name="The Broad Institute Genome Sequencing Center for Infectious Disease"/>
            <person name="Wu L."/>
            <person name="Ma J."/>
        </authorList>
    </citation>
    <scope>NUCLEOTIDE SEQUENCE [LARGE SCALE GENOMIC DNA]</scope>
    <source>
        <strain evidence="9">CCM 8897</strain>
    </source>
</reference>
<feature type="domain" description="Thiolase N-terminal" evidence="6">
    <location>
        <begin position="4"/>
        <end position="258"/>
    </location>
</feature>
<evidence type="ECO:0000256" key="4">
    <source>
        <dbReference type="ARBA" id="ARBA00030755"/>
    </source>
</evidence>
<proteinExistence type="inferred from homology"/>
<organism evidence="8 9">
    <name type="scientific">Lapidilactobacillus achengensis</name>
    <dbReference type="NCBI Taxonomy" id="2486000"/>
    <lineage>
        <taxon>Bacteria</taxon>
        <taxon>Bacillati</taxon>
        <taxon>Bacillota</taxon>
        <taxon>Bacilli</taxon>
        <taxon>Lactobacillales</taxon>
        <taxon>Lactobacillaceae</taxon>
        <taxon>Lapidilactobacillus</taxon>
    </lineage>
</organism>
<dbReference type="InterPro" id="IPR016039">
    <property type="entry name" value="Thiolase-like"/>
</dbReference>
<evidence type="ECO:0000256" key="5">
    <source>
        <dbReference type="RuleBase" id="RU003557"/>
    </source>
</evidence>
<dbReference type="Proteomes" id="UP001596310">
    <property type="component" value="Unassembled WGS sequence"/>
</dbReference>
<feature type="domain" description="Thiolase C-terminal" evidence="7">
    <location>
        <begin position="268"/>
        <end position="384"/>
    </location>
</feature>
<dbReference type="Pfam" id="PF02803">
    <property type="entry name" value="Thiolase_C"/>
    <property type="match status" value="1"/>
</dbReference>
<evidence type="ECO:0000313" key="9">
    <source>
        <dbReference type="Proteomes" id="UP001596310"/>
    </source>
</evidence>
<name>A0ABW1UMB3_9LACO</name>
<dbReference type="EMBL" id="JBHSSM010000005">
    <property type="protein sequence ID" value="MFC6314191.1"/>
    <property type="molecule type" value="Genomic_DNA"/>
</dbReference>
<dbReference type="CDD" id="cd00751">
    <property type="entry name" value="thiolase"/>
    <property type="match status" value="1"/>
</dbReference>
<dbReference type="Gene3D" id="3.40.47.10">
    <property type="match status" value="2"/>
</dbReference>
<dbReference type="NCBIfam" id="TIGR01930">
    <property type="entry name" value="AcCoA-C-Actrans"/>
    <property type="match status" value="1"/>
</dbReference>